<gene>
    <name evidence="3" type="ORF">INT48_000042</name>
</gene>
<protein>
    <submittedName>
        <fullName evidence="3">Uncharacterized protein</fullName>
    </submittedName>
</protein>
<dbReference type="Gene3D" id="3.90.550.20">
    <property type="match status" value="1"/>
</dbReference>
<keyword evidence="2" id="KW-1133">Transmembrane helix</keyword>
<dbReference type="SUPFAM" id="SSF53448">
    <property type="entry name" value="Nucleotide-diphospho-sugar transferases"/>
    <property type="match status" value="1"/>
</dbReference>
<evidence type="ECO:0000256" key="2">
    <source>
        <dbReference type="SAM" id="Phobius"/>
    </source>
</evidence>
<feature type="transmembrane region" description="Helical" evidence="2">
    <location>
        <begin position="20"/>
        <end position="43"/>
    </location>
</feature>
<evidence type="ECO:0000313" key="3">
    <source>
        <dbReference type="EMBL" id="KAG2229750.1"/>
    </source>
</evidence>
<keyword evidence="4" id="KW-1185">Reference proteome</keyword>
<dbReference type="InterPro" id="IPR029044">
    <property type="entry name" value="Nucleotide-diphossugar_trans"/>
</dbReference>
<dbReference type="EMBL" id="JAEPRE010000247">
    <property type="protein sequence ID" value="KAG2229750.1"/>
    <property type="molecule type" value="Genomic_DNA"/>
</dbReference>
<dbReference type="AlphaFoldDB" id="A0A8H7SHB0"/>
<dbReference type="Proteomes" id="UP000613177">
    <property type="component" value="Unassembled WGS sequence"/>
</dbReference>
<dbReference type="InterPro" id="IPR007577">
    <property type="entry name" value="GlycoTrfase_DXD_sugar-bd_CS"/>
</dbReference>
<keyword evidence="2" id="KW-0812">Transmembrane</keyword>
<evidence type="ECO:0000313" key="4">
    <source>
        <dbReference type="Proteomes" id="UP000613177"/>
    </source>
</evidence>
<sequence length="353" mass="41274">MLTWATETTLIRPNLRQVVFIVLKWVSLIIILGIILFFILFGIDLNLHVTLREPFSPMRRDPEPLLSNCFKDYIPESSSNQHFGIIPSIPVIEDNLCYDFVSLIKPTKNVTTIFHTFWTGKTSFSDIELATLRSFIATQSLQSIIYVWTTSNDHDLLKPWIHDDRIQIQVIDSHKLTQNTPLTDSNWLINHQLLKFATLYKFGGVWFDLNTLFIRNMSPLLSQEWVSQSNCLETSPKGFFLHFFKSSPYLCEIMTEANNQLTSRQFLAVDLYKTVFHRLLKLRIQTWSVLPWCYTDPSQCLKSNSLPSAFDRSEFDINKLNRVFAYHLHRTWNSSPGTIFKYLVNQHKKLVSW</sequence>
<accession>A0A8H7SHB0</accession>
<dbReference type="Pfam" id="PF04488">
    <property type="entry name" value="Gly_transf_sug"/>
    <property type="match status" value="1"/>
</dbReference>
<comment type="caution">
    <text evidence="3">The sequence shown here is derived from an EMBL/GenBank/DDBJ whole genome shotgun (WGS) entry which is preliminary data.</text>
</comment>
<keyword evidence="2" id="KW-0472">Membrane</keyword>
<name>A0A8H7SHB0_9FUNG</name>
<organism evidence="3 4">
    <name type="scientific">Thamnidium elegans</name>
    <dbReference type="NCBI Taxonomy" id="101142"/>
    <lineage>
        <taxon>Eukaryota</taxon>
        <taxon>Fungi</taxon>
        <taxon>Fungi incertae sedis</taxon>
        <taxon>Mucoromycota</taxon>
        <taxon>Mucoromycotina</taxon>
        <taxon>Mucoromycetes</taxon>
        <taxon>Mucorales</taxon>
        <taxon>Mucorineae</taxon>
        <taxon>Mucoraceae</taxon>
        <taxon>Thamnidium</taxon>
    </lineage>
</organism>
<evidence type="ECO:0000256" key="1">
    <source>
        <dbReference type="ARBA" id="ARBA00009003"/>
    </source>
</evidence>
<comment type="similarity">
    <text evidence="1">Belongs to the glycosyltransferase 32 family.</text>
</comment>
<reference evidence="3" key="1">
    <citation type="submission" date="2021-01" db="EMBL/GenBank/DDBJ databases">
        <title>Metabolic potential, ecology and presence of endohyphal bacteria is reflected in genomic diversity of Mucoromycotina.</title>
        <authorList>
            <person name="Muszewska A."/>
            <person name="Okrasinska A."/>
            <person name="Steczkiewicz K."/>
            <person name="Drgas O."/>
            <person name="Orlowska M."/>
            <person name="Perlinska-Lenart U."/>
            <person name="Aleksandrzak-Piekarczyk T."/>
            <person name="Szatraj K."/>
            <person name="Zielenkiewicz U."/>
            <person name="Pilsyk S."/>
            <person name="Malc E."/>
            <person name="Mieczkowski P."/>
            <person name="Kruszewska J.S."/>
            <person name="Biernat P."/>
            <person name="Pawlowska J."/>
        </authorList>
    </citation>
    <scope>NUCLEOTIDE SEQUENCE</scope>
    <source>
        <strain evidence="3">WA0000018081</strain>
    </source>
</reference>
<proteinExistence type="inferred from homology"/>